<evidence type="ECO:0000313" key="1">
    <source>
        <dbReference type="EMBL" id="KAK9976082.1"/>
    </source>
</evidence>
<sequence>MERVHSLLCAGEKEEALCGNANIRHRLLPANVSAPSCQGSAFLFQNAAPSVALQW</sequence>
<organism evidence="1 2">
    <name type="scientific">Culter alburnus</name>
    <name type="common">Topmouth culter</name>
    <dbReference type="NCBI Taxonomy" id="194366"/>
    <lineage>
        <taxon>Eukaryota</taxon>
        <taxon>Metazoa</taxon>
        <taxon>Chordata</taxon>
        <taxon>Craniata</taxon>
        <taxon>Vertebrata</taxon>
        <taxon>Euteleostomi</taxon>
        <taxon>Actinopterygii</taxon>
        <taxon>Neopterygii</taxon>
        <taxon>Teleostei</taxon>
        <taxon>Ostariophysi</taxon>
        <taxon>Cypriniformes</taxon>
        <taxon>Xenocyprididae</taxon>
        <taxon>Xenocypridinae</taxon>
        <taxon>Culter</taxon>
    </lineage>
</organism>
<comment type="caution">
    <text evidence="1">The sequence shown here is derived from an EMBL/GenBank/DDBJ whole genome shotgun (WGS) entry which is preliminary data.</text>
</comment>
<proteinExistence type="predicted"/>
<gene>
    <name evidence="1" type="ORF">ABG768_021297</name>
</gene>
<evidence type="ECO:0000313" key="2">
    <source>
        <dbReference type="Proteomes" id="UP001479290"/>
    </source>
</evidence>
<keyword evidence="2" id="KW-1185">Reference proteome</keyword>
<name>A0AAW2ARN8_CULAL</name>
<dbReference type="AlphaFoldDB" id="A0AAW2ARN8"/>
<accession>A0AAW2ARN8</accession>
<feature type="non-terminal residue" evidence="1">
    <location>
        <position position="55"/>
    </location>
</feature>
<reference evidence="1 2" key="1">
    <citation type="submission" date="2024-05" db="EMBL/GenBank/DDBJ databases">
        <title>A high-quality chromosomal-level genome assembly of Topmouth culter (Culter alburnus).</title>
        <authorList>
            <person name="Zhao H."/>
        </authorList>
    </citation>
    <scope>NUCLEOTIDE SEQUENCE [LARGE SCALE GENOMIC DNA]</scope>
    <source>
        <strain evidence="1">CATC2023</strain>
        <tissue evidence="1">Muscle</tissue>
    </source>
</reference>
<dbReference type="Proteomes" id="UP001479290">
    <property type="component" value="Unassembled WGS sequence"/>
</dbReference>
<dbReference type="EMBL" id="JAWDJR010000004">
    <property type="protein sequence ID" value="KAK9976082.1"/>
    <property type="molecule type" value="Genomic_DNA"/>
</dbReference>
<protein>
    <submittedName>
        <fullName evidence="1">Uncharacterized protein</fullName>
    </submittedName>
</protein>